<evidence type="ECO:0000313" key="2">
    <source>
        <dbReference type="Proteomes" id="UP000026961"/>
    </source>
</evidence>
<evidence type="ECO:0000313" key="1">
    <source>
        <dbReference type="EnsemblPlants" id="OGLUM05G18650.1"/>
    </source>
</evidence>
<protein>
    <submittedName>
        <fullName evidence="1">Uncharacterized protein</fullName>
    </submittedName>
</protein>
<reference evidence="1" key="2">
    <citation type="submission" date="2018-05" db="EMBL/GenBank/DDBJ databases">
        <title>OgluRS3 (Oryza glumaepatula Reference Sequence Version 3).</title>
        <authorList>
            <person name="Zhang J."/>
            <person name="Kudrna D."/>
            <person name="Lee S."/>
            <person name="Talag J."/>
            <person name="Welchert J."/>
            <person name="Wing R.A."/>
        </authorList>
    </citation>
    <scope>NUCLEOTIDE SEQUENCE [LARGE SCALE GENOMIC DNA]</scope>
</reference>
<dbReference type="AlphaFoldDB" id="A0A0D9ZZL4"/>
<proteinExistence type="predicted"/>
<dbReference type="EnsemblPlants" id="OGLUM05G18650.1">
    <property type="protein sequence ID" value="OGLUM05G18650.1"/>
    <property type="gene ID" value="OGLUM05G18650"/>
</dbReference>
<sequence length="91" mass="9020">MVVVLLASRGGLGGGSLHRQPSRRLQISSGGGIVLSPRAPLHFADLGVAGELVAVLLGSSPTTTLLCLETEAPVSSCAAPIHAVEAPLGAS</sequence>
<keyword evidence="2" id="KW-1185">Reference proteome</keyword>
<accession>A0A0D9ZZL4</accession>
<organism evidence="1">
    <name type="scientific">Oryza glumipatula</name>
    <dbReference type="NCBI Taxonomy" id="40148"/>
    <lineage>
        <taxon>Eukaryota</taxon>
        <taxon>Viridiplantae</taxon>
        <taxon>Streptophyta</taxon>
        <taxon>Embryophyta</taxon>
        <taxon>Tracheophyta</taxon>
        <taxon>Spermatophyta</taxon>
        <taxon>Magnoliopsida</taxon>
        <taxon>Liliopsida</taxon>
        <taxon>Poales</taxon>
        <taxon>Poaceae</taxon>
        <taxon>BOP clade</taxon>
        <taxon>Oryzoideae</taxon>
        <taxon>Oryzeae</taxon>
        <taxon>Oryzinae</taxon>
        <taxon>Oryza</taxon>
    </lineage>
</organism>
<name>A0A0D9ZZL4_9ORYZ</name>
<dbReference type="Proteomes" id="UP000026961">
    <property type="component" value="Chromosome 5"/>
</dbReference>
<dbReference type="Gramene" id="OGLUM05G18650.1">
    <property type="protein sequence ID" value="OGLUM05G18650.1"/>
    <property type="gene ID" value="OGLUM05G18650"/>
</dbReference>
<dbReference type="HOGENOM" id="CLU_2430658_0_0_1"/>
<reference evidence="1" key="1">
    <citation type="submission" date="2015-04" db="UniProtKB">
        <authorList>
            <consortium name="EnsemblPlants"/>
        </authorList>
    </citation>
    <scope>IDENTIFICATION</scope>
</reference>